<feature type="coiled-coil region" evidence="8">
    <location>
        <begin position="363"/>
        <end position="486"/>
    </location>
</feature>
<feature type="coiled-coil region" evidence="8">
    <location>
        <begin position="648"/>
        <end position="679"/>
    </location>
</feature>
<feature type="coiled-coil region" evidence="8">
    <location>
        <begin position="704"/>
        <end position="731"/>
    </location>
</feature>
<feature type="coiled-coil region" evidence="8">
    <location>
        <begin position="103"/>
        <end position="334"/>
    </location>
</feature>
<dbReference type="GO" id="GO:0051301">
    <property type="term" value="P:cell division"/>
    <property type="evidence" value="ECO:0007669"/>
    <property type="project" value="UniProtKB-KW"/>
</dbReference>
<keyword evidence="8" id="KW-0175">Coiled coil</keyword>
<evidence type="ECO:0000256" key="5">
    <source>
        <dbReference type="ARBA" id="ARBA00022776"/>
    </source>
</evidence>
<dbReference type="PANTHER" id="PTHR23168">
    <property type="entry name" value="MITOTIC SPINDLE ASSEMBLY CHECKPOINT PROTEIN MAD1 MITOTIC ARREST DEFICIENT-LIKE PROTEIN 1"/>
    <property type="match status" value="1"/>
</dbReference>
<keyword evidence="5" id="KW-0498">Mitosis</keyword>
<accession>A0A9N8VII3</accession>
<dbReference type="PANTHER" id="PTHR23168:SF0">
    <property type="entry name" value="MITOTIC SPINDLE ASSEMBLY CHECKPOINT PROTEIN MAD1"/>
    <property type="match status" value="1"/>
</dbReference>
<gene>
    <name evidence="10" type="ORF">FMOSSE_LOCUS1528</name>
</gene>
<evidence type="ECO:0000256" key="2">
    <source>
        <dbReference type="ARBA" id="ARBA00008029"/>
    </source>
</evidence>
<comment type="caution">
    <text evidence="10">The sequence shown here is derived from an EMBL/GenBank/DDBJ whole genome shotgun (WGS) entry which is preliminary data.</text>
</comment>
<feature type="compositionally biased region" description="Polar residues" evidence="9">
    <location>
        <begin position="63"/>
        <end position="73"/>
    </location>
</feature>
<evidence type="ECO:0000256" key="8">
    <source>
        <dbReference type="SAM" id="Coils"/>
    </source>
</evidence>
<evidence type="ECO:0000256" key="3">
    <source>
        <dbReference type="ARBA" id="ARBA00022019"/>
    </source>
</evidence>
<comment type="similarity">
    <text evidence="2">Belongs to the MAD1 family.</text>
</comment>
<name>A0A9N8VII3_FUNMO</name>
<dbReference type="AlphaFoldDB" id="A0A9N8VII3"/>
<dbReference type="Gene3D" id="3.30.457.60">
    <property type="match status" value="1"/>
</dbReference>
<feature type="region of interest" description="Disordered" evidence="9">
    <location>
        <begin position="1"/>
        <end position="73"/>
    </location>
</feature>
<keyword evidence="6" id="KW-0539">Nucleus</keyword>
<dbReference type="GO" id="GO:0072686">
    <property type="term" value="C:mitotic spindle"/>
    <property type="evidence" value="ECO:0007669"/>
    <property type="project" value="TreeGrafter"/>
</dbReference>
<keyword evidence="4" id="KW-0132">Cell division</keyword>
<dbReference type="GO" id="GO:0051315">
    <property type="term" value="P:attachment of mitotic spindle microtubules to kinetochore"/>
    <property type="evidence" value="ECO:0007669"/>
    <property type="project" value="TreeGrafter"/>
</dbReference>
<dbReference type="GO" id="GO:0007094">
    <property type="term" value="P:mitotic spindle assembly checkpoint signaling"/>
    <property type="evidence" value="ECO:0007669"/>
    <property type="project" value="InterPro"/>
</dbReference>
<evidence type="ECO:0000256" key="7">
    <source>
        <dbReference type="ARBA" id="ARBA00023306"/>
    </source>
</evidence>
<evidence type="ECO:0000313" key="11">
    <source>
        <dbReference type="Proteomes" id="UP000789375"/>
    </source>
</evidence>
<dbReference type="Pfam" id="PF05557">
    <property type="entry name" value="MAD"/>
    <property type="match status" value="1"/>
</dbReference>
<dbReference type="Proteomes" id="UP000789375">
    <property type="component" value="Unassembled WGS sequence"/>
</dbReference>
<evidence type="ECO:0000256" key="1">
    <source>
        <dbReference type="ARBA" id="ARBA00004123"/>
    </source>
</evidence>
<dbReference type="SUPFAM" id="SSF75704">
    <property type="entry name" value="Mitotic arrest deficient-like 1, Mad1"/>
    <property type="match status" value="1"/>
</dbReference>
<dbReference type="EMBL" id="CAJVPP010000175">
    <property type="protein sequence ID" value="CAG8451296.1"/>
    <property type="molecule type" value="Genomic_DNA"/>
</dbReference>
<sequence length="841" mass="98187">MSYPPYQRSARKQQIDRLNDNPFRSSSSSSGSVPSIFKTRNSQPGLGDRPSKRSRLDVESPFRMSSPSVTPSRDTFNFMPDLSSLQKSTLNFTSFSQKRDQDLVEARTKIQSLEISKENLELKGLTRDNDFYNNREKEALKSLGDLEHENNLLKQEAVRASQTLEDEIRELQQNLTELKSESQIKENDLARKLLNSESEASKLQHQIDNLNEQIRQQHDISASRKKQLDETQQRLEETQEKLNEFSMLSDQLDQIETLNKKIQGVRSNQSNLIQELESRNRDLTREIRHNKQLSPSIQILQHKLEKAEVQLTQMSKLRRETAELEVENAMLKKEHVSWYLVSLLDREGDSINSDTPYNVVNELISRRNEIELLKVKISSLEEKVKNKDFVIIDYESKIKKLNYKCQAIENKFLNEIEASKGSKELLQVEVEMLRSSLKSYDEEEKHLQSNFDIQKMERIQNLENLLAEYKTNLEQSEMRAIVAQQQKHEEFKYPETLELDLHSFEVMRINEVLTNEIFELEYDKANMHKEMASLQNQMNIYEEFDLKVRSSELIKQNEVLQETAKELDDDNKSLRVGIVTLDNQFDILDKELNADLKRLSKENAFLRKEFFSLNNKIDALEKELGRGECDWATTRVLEIKDNPASKEISLRENKLQGLITENQELKDKLKELLQILEHQPNTMLGSNGDNDQQNELRIIPIQSYLNLEEENKQLKCQVADKEKRMTRLKEVWTDKAQEYKEAVYNLLGYKLEFLENSRVRLTSIYSEQNDHSFVFSSDNESGTMQLINGGNTEYIKSQDNLIKYWVVERDSIPCFLSSLTLRLFEQKKLEPINGEVETLAG</sequence>
<reference evidence="10" key="1">
    <citation type="submission" date="2021-06" db="EMBL/GenBank/DDBJ databases">
        <authorList>
            <person name="Kallberg Y."/>
            <person name="Tangrot J."/>
            <person name="Rosling A."/>
        </authorList>
    </citation>
    <scope>NUCLEOTIDE SEQUENCE</scope>
    <source>
        <strain evidence="10">87-6 pot B 2015</strain>
    </source>
</reference>
<feature type="coiled-coil region" evidence="8">
    <location>
        <begin position="517"/>
        <end position="623"/>
    </location>
</feature>
<organism evidence="10 11">
    <name type="scientific">Funneliformis mosseae</name>
    <name type="common">Endomycorrhizal fungus</name>
    <name type="synonym">Glomus mosseae</name>
    <dbReference type="NCBI Taxonomy" id="27381"/>
    <lineage>
        <taxon>Eukaryota</taxon>
        <taxon>Fungi</taxon>
        <taxon>Fungi incertae sedis</taxon>
        <taxon>Mucoromycota</taxon>
        <taxon>Glomeromycotina</taxon>
        <taxon>Glomeromycetes</taxon>
        <taxon>Glomerales</taxon>
        <taxon>Glomeraceae</taxon>
        <taxon>Funneliformis</taxon>
    </lineage>
</organism>
<keyword evidence="7" id="KW-0131">Cell cycle</keyword>
<dbReference type="GO" id="GO:0000776">
    <property type="term" value="C:kinetochore"/>
    <property type="evidence" value="ECO:0007669"/>
    <property type="project" value="TreeGrafter"/>
</dbReference>
<evidence type="ECO:0000256" key="9">
    <source>
        <dbReference type="SAM" id="MobiDB-lite"/>
    </source>
</evidence>
<dbReference type="GO" id="GO:0005635">
    <property type="term" value="C:nuclear envelope"/>
    <property type="evidence" value="ECO:0007669"/>
    <property type="project" value="TreeGrafter"/>
</dbReference>
<feature type="compositionally biased region" description="Basic and acidic residues" evidence="9">
    <location>
        <begin position="49"/>
        <end position="60"/>
    </location>
</feature>
<dbReference type="InterPro" id="IPR008672">
    <property type="entry name" value="Mad1"/>
</dbReference>
<evidence type="ECO:0000256" key="4">
    <source>
        <dbReference type="ARBA" id="ARBA00022618"/>
    </source>
</evidence>
<feature type="compositionally biased region" description="Low complexity" evidence="9">
    <location>
        <begin position="25"/>
        <end position="35"/>
    </location>
</feature>
<protein>
    <recommendedName>
        <fullName evidence="3">Spindle assembly checkpoint component MAD1</fullName>
    </recommendedName>
</protein>
<proteinExistence type="inferred from homology"/>
<dbReference type="Gene3D" id="6.10.250.90">
    <property type="match status" value="1"/>
</dbReference>
<keyword evidence="11" id="KW-1185">Reference proteome</keyword>
<evidence type="ECO:0000256" key="6">
    <source>
        <dbReference type="ARBA" id="ARBA00023242"/>
    </source>
</evidence>
<dbReference type="Gene3D" id="1.20.5.170">
    <property type="match status" value="1"/>
</dbReference>
<comment type="subcellular location">
    <subcellularLocation>
        <location evidence="1">Nucleus</location>
    </subcellularLocation>
</comment>
<evidence type="ECO:0000313" key="10">
    <source>
        <dbReference type="EMBL" id="CAG8451296.1"/>
    </source>
</evidence>